<feature type="compositionally biased region" description="Polar residues" evidence="1">
    <location>
        <begin position="161"/>
        <end position="173"/>
    </location>
</feature>
<feature type="compositionally biased region" description="Basic and acidic residues" evidence="1">
    <location>
        <begin position="652"/>
        <end position="665"/>
    </location>
</feature>
<feature type="compositionally biased region" description="Low complexity" evidence="1">
    <location>
        <begin position="45"/>
        <end position="56"/>
    </location>
</feature>
<feature type="compositionally biased region" description="Polar residues" evidence="1">
    <location>
        <begin position="277"/>
        <end position="291"/>
    </location>
</feature>
<dbReference type="PRINTS" id="PR01217">
    <property type="entry name" value="PRICHEXTENSN"/>
</dbReference>
<keyword evidence="3" id="KW-1185">Reference proteome</keyword>
<dbReference type="EMBL" id="FQNC01000045">
    <property type="protein sequence ID" value="SGY62379.1"/>
    <property type="molecule type" value="Genomic_DNA"/>
</dbReference>
<evidence type="ECO:0000313" key="2">
    <source>
        <dbReference type="EMBL" id="SGY62379.1"/>
    </source>
</evidence>
<feature type="compositionally biased region" description="Acidic residues" evidence="1">
    <location>
        <begin position="632"/>
        <end position="644"/>
    </location>
</feature>
<protein>
    <submittedName>
        <fullName evidence="2">BQ5605_C007g04683 protein</fullName>
    </submittedName>
</protein>
<feature type="compositionally biased region" description="Polar residues" evidence="1">
    <location>
        <begin position="140"/>
        <end position="149"/>
    </location>
</feature>
<feature type="compositionally biased region" description="Pro residues" evidence="1">
    <location>
        <begin position="185"/>
        <end position="195"/>
    </location>
</feature>
<feature type="region of interest" description="Disordered" evidence="1">
    <location>
        <begin position="256"/>
        <end position="564"/>
    </location>
</feature>
<feature type="region of interest" description="Disordered" evidence="1">
    <location>
        <begin position="818"/>
        <end position="881"/>
    </location>
</feature>
<feature type="region of interest" description="Disordered" evidence="1">
    <location>
        <begin position="610"/>
        <end position="785"/>
    </location>
</feature>
<organism evidence="2 3">
    <name type="scientific">Microbotryum silenes-dioicae</name>
    <dbReference type="NCBI Taxonomy" id="796604"/>
    <lineage>
        <taxon>Eukaryota</taxon>
        <taxon>Fungi</taxon>
        <taxon>Dikarya</taxon>
        <taxon>Basidiomycota</taxon>
        <taxon>Pucciniomycotina</taxon>
        <taxon>Microbotryomycetes</taxon>
        <taxon>Microbotryales</taxon>
        <taxon>Microbotryaceae</taxon>
        <taxon>Microbotryum</taxon>
    </lineage>
</organism>
<feature type="compositionally biased region" description="Pro residues" evidence="1">
    <location>
        <begin position="392"/>
        <end position="407"/>
    </location>
</feature>
<feature type="compositionally biased region" description="Polar residues" evidence="1">
    <location>
        <begin position="668"/>
        <end position="679"/>
    </location>
</feature>
<evidence type="ECO:0000256" key="1">
    <source>
        <dbReference type="SAM" id="MobiDB-lite"/>
    </source>
</evidence>
<feature type="compositionally biased region" description="Acidic residues" evidence="1">
    <location>
        <begin position="303"/>
        <end position="316"/>
    </location>
</feature>
<feature type="compositionally biased region" description="Polar residues" evidence="1">
    <location>
        <begin position="490"/>
        <end position="499"/>
    </location>
</feature>
<dbReference type="Proteomes" id="UP000249464">
    <property type="component" value="Unassembled WGS sequence"/>
</dbReference>
<feature type="compositionally biased region" description="Basic and acidic residues" evidence="1">
    <location>
        <begin position="686"/>
        <end position="707"/>
    </location>
</feature>
<sequence>MVVGAKGGEERGQRRSASVSVVSVLRSVGVALSLLRQATYSFVSPSSSSLAGSVSSLTDPSRTPVEDHARSNRIASLVTPKKPSTPTPTRPPNKQDATGFALVDYPLSAASSPLSKPAQSPRQDLVEPEPELEPEPEPVASTSTLTSVEPVSPEKVATRFPTRSSSTRNQDLASSFPPDWVSAPAPAPAHDPVPVPIVETPTSTRIAPRRSARSSVATRDVVLGSVAFEKHPKTKAGMVEEPIEMDVDTAEQLKNTPAQEEDMTPSKYPLPPAVEAVTSTSPKVATPTATPSPRKVATKTITEVEEMAESLAEPEVEAPRAVNRLITSPLPPPPPEPLPTPEQPTIVDTRIPELLPGPIPTPAPPAAGPLQRLLNPVRPPIVPSLPVSPTTERPPPPEPPTPPPPQTQSPVEAKDQVEPSPPSPETTNAQPSNSKVMLPAQSMIRKTAQGGLSFKRVVDVPVESDRSGVEDEEQRGVGRGSASGSVIGETSVSLDSSNGMDVDSTGGKEQVLISSVRPKRTYQTKGKGNAKTNIKAVDTIPAPEPEPEAQSNHIEPNPSEPVLVDAPTTLADESVPEPITGVVFLPTKTDNVEDIFNDDSGDEFEQVIGPKVGVKQVGEVNGDGDGEKDGQTEVEVEVEVEGEEGLPKLKLKLGDKGNKGPKEVKGSTPVSNVTTTNKGSGVGKQTRKEKEKEKVKGKEKDKPDPSPKKRSHPEPSVPGPSSKKLVTSTSSKASTPLSTVSTPGPTTTTTTTTGNGSGGGTPSATGVGSSGRPLPSSSSSSGIDLSKMNKIKSSVFHSQAKKKSNTVANPLAQFLAPKMAPGGGAPGSGKKASAMTAGKGGKGEEEGGSGRSMGVGEYEPATEEKHKEMAERRIREREERERSRGQGFNLLAQIDSMTTFEHKYRSMYAMRMNEARFVENRPLPRAQTFGAVFSYFPSKLEKGDEVIGAM</sequence>
<reference evidence="2 3" key="1">
    <citation type="submission" date="2016-11" db="EMBL/GenBank/DDBJ databases">
        <authorList>
            <person name="Jaros S."/>
            <person name="Januszkiewicz K."/>
            <person name="Wedrychowicz H."/>
        </authorList>
    </citation>
    <scope>NUCLEOTIDE SEQUENCE [LARGE SCALE GENOMIC DNA]</scope>
</reference>
<gene>
    <name evidence="2" type="primary">BQ5605_C007g04683</name>
    <name evidence="2" type="ORF">BQ5605_C007G04683</name>
</gene>
<feature type="region of interest" description="Disordered" evidence="1">
    <location>
        <begin position="45"/>
        <end position="217"/>
    </location>
</feature>
<feature type="compositionally biased region" description="Pro residues" evidence="1">
    <location>
        <begin position="355"/>
        <end position="367"/>
    </location>
</feature>
<accession>A0A2X0P9T0</accession>
<feature type="compositionally biased region" description="Polar residues" evidence="1">
    <location>
        <begin position="425"/>
        <end position="435"/>
    </location>
</feature>
<proteinExistence type="predicted"/>
<dbReference type="STRING" id="796604.A0A2X0P9T0"/>
<feature type="compositionally biased region" description="Basic and acidic residues" evidence="1">
    <location>
        <begin position="862"/>
        <end position="881"/>
    </location>
</feature>
<feature type="compositionally biased region" description="Acidic residues" evidence="1">
    <location>
        <begin position="126"/>
        <end position="136"/>
    </location>
</feature>
<feature type="compositionally biased region" description="Polar residues" evidence="1">
    <location>
        <begin position="523"/>
        <end position="532"/>
    </location>
</feature>
<feature type="compositionally biased region" description="Low complexity" evidence="1">
    <location>
        <begin position="762"/>
        <end position="782"/>
    </location>
</feature>
<feature type="compositionally biased region" description="Low complexity" evidence="1">
    <location>
        <begin position="721"/>
        <end position="754"/>
    </location>
</feature>
<feature type="region of interest" description="Disordered" evidence="1">
    <location>
        <begin position="1"/>
        <end position="20"/>
    </location>
</feature>
<feature type="compositionally biased region" description="Pro residues" evidence="1">
    <location>
        <begin position="329"/>
        <end position="342"/>
    </location>
</feature>
<feature type="compositionally biased region" description="Low complexity" evidence="1">
    <location>
        <begin position="106"/>
        <end position="121"/>
    </location>
</feature>
<name>A0A2X0P9T0_9BASI</name>
<dbReference type="AlphaFoldDB" id="A0A2X0P9T0"/>
<evidence type="ECO:0000313" key="3">
    <source>
        <dbReference type="Proteomes" id="UP000249464"/>
    </source>
</evidence>